<dbReference type="EMBL" id="CAJVPY010001222">
    <property type="protein sequence ID" value="CAG8512606.1"/>
    <property type="molecule type" value="Genomic_DNA"/>
</dbReference>
<sequence length="128" mass="14914">MRYYYPLSLIENMDETPLTFNVPNNITIEETGTRTVGIPGAVAPDINVGLNPDTAPPYNQHENQILRYEYTDVLRTVKLMNKKPIEGKKVYKSEVKTTPKKKRDYKNRRTPFTPHQQIQYVRNIPDFS</sequence>
<dbReference type="AlphaFoldDB" id="A0A9N9F6C4"/>
<accession>A0A9N9F6C4</accession>
<proteinExistence type="predicted"/>
<keyword evidence="3" id="KW-1185">Reference proteome</keyword>
<feature type="region of interest" description="Disordered" evidence="1">
    <location>
        <begin position="91"/>
        <end position="111"/>
    </location>
</feature>
<feature type="compositionally biased region" description="Basic residues" evidence="1">
    <location>
        <begin position="98"/>
        <end position="109"/>
    </location>
</feature>
<dbReference type="OrthoDB" id="2439067at2759"/>
<name>A0A9N9F6C4_9GLOM</name>
<evidence type="ECO:0000256" key="1">
    <source>
        <dbReference type="SAM" id="MobiDB-lite"/>
    </source>
</evidence>
<comment type="caution">
    <text evidence="2">The sequence shown here is derived from an EMBL/GenBank/DDBJ whole genome shotgun (WGS) entry which is preliminary data.</text>
</comment>
<evidence type="ECO:0000313" key="3">
    <source>
        <dbReference type="Proteomes" id="UP000789405"/>
    </source>
</evidence>
<evidence type="ECO:0000313" key="2">
    <source>
        <dbReference type="EMBL" id="CAG8512606.1"/>
    </source>
</evidence>
<gene>
    <name evidence="2" type="ORF">DERYTH_LOCUS3462</name>
</gene>
<dbReference type="Proteomes" id="UP000789405">
    <property type="component" value="Unassembled WGS sequence"/>
</dbReference>
<organism evidence="2 3">
    <name type="scientific">Dentiscutata erythropus</name>
    <dbReference type="NCBI Taxonomy" id="1348616"/>
    <lineage>
        <taxon>Eukaryota</taxon>
        <taxon>Fungi</taxon>
        <taxon>Fungi incertae sedis</taxon>
        <taxon>Mucoromycota</taxon>
        <taxon>Glomeromycotina</taxon>
        <taxon>Glomeromycetes</taxon>
        <taxon>Diversisporales</taxon>
        <taxon>Gigasporaceae</taxon>
        <taxon>Dentiscutata</taxon>
    </lineage>
</organism>
<reference evidence="2" key="1">
    <citation type="submission" date="2021-06" db="EMBL/GenBank/DDBJ databases">
        <authorList>
            <person name="Kallberg Y."/>
            <person name="Tangrot J."/>
            <person name="Rosling A."/>
        </authorList>
    </citation>
    <scope>NUCLEOTIDE SEQUENCE</scope>
    <source>
        <strain evidence="2">MA453B</strain>
    </source>
</reference>
<protein>
    <submittedName>
        <fullName evidence="2">1791_t:CDS:1</fullName>
    </submittedName>
</protein>